<accession>T0RIP8</accession>
<name>T0RIP8_SAPDV</name>
<dbReference type="SUPFAM" id="SSF53335">
    <property type="entry name" value="S-adenosyl-L-methionine-dependent methyltransferases"/>
    <property type="match status" value="1"/>
</dbReference>
<dbReference type="RefSeq" id="XP_008614179.1">
    <property type="nucleotide sequence ID" value="XM_008615957.1"/>
</dbReference>
<dbReference type="eggNOG" id="ENOG502STSR">
    <property type="taxonomic scope" value="Eukaryota"/>
</dbReference>
<dbReference type="GeneID" id="19950715"/>
<sequence>MELHPGQLYRNRTGGALSVADSLRQRFLENDVNGMREMLDALTETTTLCCVNPTSPLLALLQDALANVPRPGVVLSIGSGSGLLEFLLDLQLGENGLDVHGLDIAPVNVFLPFFDVVKEGGRPSNVDNTVVLLAVYLRRPSLLATYLRWYPKVTKVILIGPKNEDPLADAATADAVQAWGTCEALITDHTALARWDMYQVWTKRP</sequence>
<proteinExistence type="predicted"/>
<reference evidence="1 2" key="1">
    <citation type="submission" date="2012-04" db="EMBL/GenBank/DDBJ databases">
        <title>The Genome Sequence of Saprolegnia declina VS20.</title>
        <authorList>
            <consortium name="The Broad Institute Genome Sequencing Platform"/>
            <person name="Russ C."/>
            <person name="Nusbaum C."/>
            <person name="Tyler B."/>
            <person name="van West P."/>
            <person name="Dieguez-Uribeondo J."/>
            <person name="de Bruijn I."/>
            <person name="Tripathy S."/>
            <person name="Jiang R."/>
            <person name="Young S.K."/>
            <person name="Zeng Q."/>
            <person name="Gargeya S."/>
            <person name="Fitzgerald M."/>
            <person name="Haas B."/>
            <person name="Abouelleil A."/>
            <person name="Alvarado L."/>
            <person name="Arachchi H.M."/>
            <person name="Berlin A."/>
            <person name="Chapman S.B."/>
            <person name="Goldberg J."/>
            <person name="Griggs A."/>
            <person name="Gujja S."/>
            <person name="Hansen M."/>
            <person name="Howarth C."/>
            <person name="Imamovic A."/>
            <person name="Larimer J."/>
            <person name="McCowen C."/>
            <person name="Montmayeur A."/>
            <person name="Murphy C."/>
            <person name="Neiman D."/>
            <person name="Pearson M."/>
            <person name="Priest M."/>
            <person name="Roberts A."/>
            <person name="Saif S."/>
            <person name="Shea T."/>
            <person name="Sisk P."/>
            <person name="Sykes S."/>
            <person name="Wortman J."/>
            <person name="Nusbaum C."/>
            <person name="Birren B."/>
        </authorList>
    </citation>
    <scope>NUCLEOTIDE SEQUENCE [LARGE SCALE GENOMIC DNA]</scope>
    <source>
        <strain evidence="1 2">VS20</strain>
    </source>
</reference>
<dbReference type="OrthoDB" id="2151982at2759"/>
<protein>
    <submittedName>
        <fullName evidence="1">Uncharacterized protein</fullName>
    </submittedName>
</protein>
<dbReference type="EMBL" id="JH767164">
    <property type="protein sequence ID" value="EQC32238.1"/>
    <property type="molecule type" value="Genomic_DNA"/>
</dbReference>
<dbReference type="InterPro" id="IPR029063">
    <property type="entry name" value="SAM-dependent_MTases_sf"/>
</dbReference>
<gene>
    <name evidence="1" type="ORF">SDRG_09988</name>
</gene>
<evidence type="ECO:0000313" key="1">
    <source>
        <dbReference type="EMBL" id="EQC32238.1"/>
    </source>
</evidence>
<dbReference type="AlphaFoldDB" id="T0RIP8"/>
<evidence type="ECO:0000313" key="2">
    <source>
        <dbReference type="Proteomes" id="UP000030762"/>
    </source>
</evidence>
<dbReference type="InParanoid" id="T0RIP8"/>
<organism evidence="1 2">
    <name type="scientific">Saprolegnia diclina (strain VS20)</name>
    <dbReference type="NCBI Taxonomy" id="1156394"/>
    <lineage>
        <taxon>Eukaryota</taxon>
        <taxon>Sar</taxon>
        <taxon>Stramenopiles</taxon>
        <taxon>Oomycota</taxon>
        <taxon>Saprolegniomycetes</taxon>
        <taxon>Saprolegniales</taxon>
        <taxon>Saprolegniaceae</taxon>
        <taxon>Saprolegnia</taxon>
    </lineage>
</organism>
<keyword evidence="2" id="KW-1185">Reference proteome</keyword>
<dbReference type="VEuPathDB" id="FungiDB:SDRG_09988"/>
<dbReference type="Proteomes" id="UP000030762">
    <property type="component" value="Unassembled WGS sequence"/>
</dbReference>